<dbReference type="InterPro" id="IPR039498">
    <property type="entry name" value="NTP_transf_5"/>
</dbReference>
<dbReference type="AlphaFoldDB" id="A0A1N7L304"/>
<dbReference type="RefSeq" id="WP_054340526.1">
    <property type="nucleotide sequence ID" value="NZ_FTOE01000003.1"/>
</dbReference>
<reference evidence="2" key="1">
    <citation type="submission" date="2017-01" db="EMBL/GenBank/DDBJ databases">
        <authorList>
            <person name="Varghese N."/>
            <person name="Submissions S."/>
        </authorList>
    </citation>
    <scope>NUCLEOTIDE SEQUENCE [LARGE SCALE GENOMIC DNA]</scope>
    <source>
        <strain evidence="2">DSM 22306</strain>
    </source>
</reference>
<name>A0A1N7L304_9GAMM</name>
<dbReference type="OrthoDB" id="9773927at2"/>
<dbReference type="GO" id="GO:0016740">
    <property type="term" value="F:transferase activity"/>
    <property type="evidence" value="ECO:0007669"/>
    <property type="project" value="UniProtKB-KW"/>
</dbReference>
<evidence type="ECO:0000313" key="1">
    <source>
        <dbReference type="EMBL" id="SIS68040.1"/>
    </source>
</evidence>
<accession>A0A1N7L304</accession>
<dbReference type="EMBL" id="FTOE01000003">
    <property type="protein sequence ID" value="SIS68040.1"/>
    <property type="molecule type" value="Genomic_DNA"/>
</dbReference>
<sequence>MTTQGSLSSKRVTTEFGLLCALFAPHTAESESRVRAFFTGDLDWNKAVQTAYDHSLAPLFCSILLSGYQDFIPADLKDAMQFHLDRHCAQATEQSAALVNLLGQLEDRGVEAIPFKGPTLSLRAFNDANLRLFADLDLLVRDTDVESAVACLISLGYQHASNFNQRTETAVRRYGGQYNMQHQGTGVCVEPHWALTPSTMAIDLDYPLLWRRAVRKPFLQRTVWAFSPEDEVLMLCIHASKECWRSLKPVVDLAGFLNKHAQLDWNSLIMMARQTGCLRMLLLGVELCYRLLGVNIEPDCQNLIVRDKVINSLSEKLIDIMNKCDPPPANPYRVDHYSLAIRERYSDKLRFILRTTCTPRATHYELVNLPPTLRYLYVPIKLVFDYLILPVHRTVARITSSLCSY</sequence>
<dbReference type="STRING" id="619304.SAMN05421760_103175"/>
<dbReference type="Pfam" id="PF14907">
    <property type="entry name" value="NTP_transf_5"/>
    <property type="match status" value="1"/>
</dbReference>
<gene>
    <name evidence="1" type="ORF">SAMN05421760_103175</name>
</gene>
<organism evidence="1 2">
    <name type="scientific">Neptunomonas antarctica</name>
    <dbReference type="NCBI Taxonomy" id="619304"/>
    <lineage>
        <taxon>Bacteria</taxon>
        <taxon>Pseudomonadati</taxon>
        <taxon>Pseudomonadota</taxon>
        <taxon>Gammaproteobacteria</taxon>
        <taxon>Oceanospirillales</taxon>
        <taxon>Oceanospirillaceae</taxon>
        <taxon>Neptunomonas</taxon>
    </lineage>
</organism>
<proteinExistence type="predicted"/>
<keyword evidence="1" id="KW-0808">Transferase</keyword>
<keyword evidence="2" id="KW-1185">Reference proteome</keyword>
<protein>
    <submittedName>
        <fullName evidence="1">Uncharacterized nucleotidyltransferase</fullName>
    </submittedName>
</protein>
<dbReference type="Proteomes" id="UP000185999">
    <property type="component" value="Unassembled WGS sequence"/>
</dbReference>
<evidence type="ECO:0000313" key="2">
    <source>
        <dbReference type="Proteomes" id="UP000185999"/>
    </source>
</evidence>